<dbReference type="RefSeq" id="XP_013412347.1">
    <property type="nucleotide sequence ID" value="XM_013556893.1"/>
</dbReference>
<dbReference type="AlphaFoldDB" id="A0A1S3JPR3"/>
<protein>
    <submittedName>
        <fullName evidence="2">Uncharacterized protein LOC106175071</fullName>
    </submittedName>
</protein>
<dbReference type="OrthoDB" id="6282642at2759"/>
<accession>A0A1S3JPR3</accession>
<evidence type="ECO:0000313" key="2">
    <source>
        <dbReference type="RefSeq" id="XP_013412347.1"/>
    </source>
</evidence>
<gene>
    <name evidence="2" type="primary">LOC106175071</name>
</gene>
<dbReference type="Proteomes" id="UP000085678">
    <property type="component" value="Unplaced"/>
</dbReference>
<dbReference type="KEGG" id="lak:106175071"/>
<reference evidence="2" key="1">
    <citation type="submission" date="2025-08" db="UniProtKB">
        <authorList>
            <consortium name="RefSeq"/>
        </authorList>
    </citation>
    <scope>IDENTIFICATION</scope>
    <source>
        <tissue evidence="2">Gonads</tissue>
    </source>
</reference>
<keyword evidence="1" id="KW-1185">Reference proteome</keyword>
<proteinExistence type="predicted"/>
<sequence>MDCMPCIHLWEWIRDPDGLVEDQPNNVRFDVDSENVQIDLHSDMAQKVLDVETLLNITPITGESTDTVQNACRDALIQIVKNQKPVHETFFSLSSPHSVESRLNAEYFELDYLATIFTCQALAYGNDEFKFHTMIDAKKVEEKLRDIYEGLHWKKLGESLLYPVVFIRYFSELPKLNLELATKNYLGGPLDWTKIHEDVQAAIHKMTIPANISRLTLGEVEVYHGVEVIEFIMDEPRELGLWTTEAPDNKRVQRPKDRCHIM</sequence>
<evidence type="ECO:0000313" key="1">
    <source>
        <dbReference type="Proteomes" id="UP000085678"/>
    </source>
</evidence>
<dbReference type="GeneID" id="106175071"/>
<organism evidence="1 2">
    <name type="scientific">Lingula anatina</name>
    <name type="common">Brachiopod</name>
    <name type="synonym">Lingula unguis</name>
    <dbReference type="NCBI Taxonomy" id="7574"/>
    <lineage>
        <taxon>Eukaryota</taxon>
        <taxon>Metazoa</taxon>
        <taxon>Spiralia</taxon>
        <taxon>Lophotrochozoa</taxon>
        <taxon>Brachiopoda</taxon>
        <taxon>Linguliformea</taxon>
        <taxon>Lingulata</taxon>
        <taxon>Lingulida</taxon>
        <taxon>Linguloidea</taxon>
        <taxon>Lingulidae</taxon>
        <taxon>Lingula</taxon>
    </lineage>
</organism>
<dbReference type="InParanoid" id="A0A1S3JPR3"/>
<name>A0A1S3JPR3_LINAN</name>